<evidence type="ECO:0000256" key="2">
    <source>
        <dbReference type="ARBA" id="ARBA00034301"/>
    </source>
</evidence>
<accession>A0ABR5A8Y2</accession>
<dbReference type="InterPro" id="IPR001279">
    <property type="entry name" value="Metallo-B-lactamas"/>
</dbReference>
<comment type="function">
    <text evidence="2">Counteracts the endogenous Pycsar antiviral defense system. Phosphodiesterase that enables metal-dependent hydrolysis of host cyclic nucleotide Pycsar defense signals such as cCMP and cUMP.</text>
</comment>
<organism evidence="5 6">
    <name type="scientific">Cohnella kolymensis</name>
    <dbReference type="NCBI Taxonomy" id="1590652"/>
    <lineage>
        <taxon>Bacteria</taxon>
        <taxon>Bacillati</taxon>
        <taxon>Bacillota</taxon>
        <taxon>Bacilli</taxon>
        <taxon>Bacillales</taxon>
        <taxon>Paenibacillaceae</taxon>
        <taxon>Cohnella</taxon>
    </lineage>
</organism>
<dbReference type="PANTHER" id="PTHR42951">
    <property type="entry name" value="METALLO-BETA-LACTAMASE DOMAIN-CONTAINING"/>
    <property type="match status" value="1"/>
</dbReference>
<feature type="domain" description="Metallo-beta-lactamase" evidence="4">
    <location>
        <begin position="16"/>
        <end position="219"/>
    </location>
</feature>
<dbReference type="CDD" id="cd07721">
    <property type="entry name" value="yflN-like_MBL-fold"/>
    <property type="match status" value="1"/>
</dbReference>
<protein>
    <recommendedName>
        <fullName evidence="4">Metallo-beta-lactamase domain-containing protein</fullName>
    </recommendedName>
</protein>
<evidence type="ECO:0000313" key="6">
    <source>
        <dbReference type="Proteomes" id="UP000054526"/>
    </source>
</evidence>
<dbReference type="RefSeq" id="WP_041058922.1">
    <property type="nucleotide sequence ID" value="NZ_JXAL01000001.1"/>
</dbReference>
<dbReference type="InterPro" id="IPR036866">
    <property type="entry name" value="RibonucZ/Hydroxyglut_hydro"/>
</dbReference>
<gene>
    <name evidence="5" type="ORF">SD71_02100</name>
</gene>
<dbReference type="SUPFAM" id="SSF56281">
    <property type="entry name" value="Metallo-hydrolase/oxidoreductase"/>
    <property type="match status" value="1"/>
</dbReference>
<comment type="catalytic activity">
    <reaction evidence="3">
        <text>3',5'-cyclic UMP + H2O = UMP + H(+)</text>
        <dbReference type="Rhea" id="RHEA:70575"/>
        <dbReference type="ChEBI" id="CHEBI:15377"/>
        <dbReference type="ChEBI" id="CHEBI:15378"/>
        <dbReference type="ChEBI" id="CHEBI:57865"/>
        <dbReference type="ChEBI" id="CHEBI:184387"/>
    </reaction>
    <physiologicalReaction direction="left-to-right" evidence="3">
        <dbReference type="Rhea" id="RHEA:70576"/>
    </physiologicalReaction>
</comment>
<comment type="catalytic activity">
    <reaction evidence="1">
        <text>3',5'-cyclic CMP + H2O = CMP + H(+)</text>
        <dbReference type="Rhea" id="RHEA:72675"/>
        <dbReference type="ChEBI" id="CHEBI:15377"/>
        <dbReference type="ChEBI" id="CHEBI:15378"/>
        <dbReference type="ChEBI" id="CHEBI:58003"/>
        <dbReference type="ChEBI" id="CHEBI:60377"/>
    </reaction>
    <physiologicalReaction direction="left-to-right" evidence="1">
        <dbReference type="Rhea" id="RHEA:72676"/>
    </physiologicalReaction>
</comment>
<proteinExistence type="predicted"/>
<dbReference type="Pfam" id="PF00753">
    <property type="entry name" value="Lactamase_B"/>
    <property type="match status" value="1"/>
</dbReference>
<name>A0ABR5A8Y2_9BACL</name>
<dbReference type="Gene3D" id="3.60.15.10">
    <property type="entry name" value="Ribonuclease Z/Hydroxyacylglutathione hydrolase-like"/>
    <property type="match status" value="1"/>
</dbReference>
<evidence type="ECO:0000313" key="5">
    <source>
        <dbReference type="EMBL" id="KIL37457.1"/>
    </source>
</evidence>
<reference evidence="5 6" key="1">
    <citation type="submission" date="2014-12" db="EMBL/GenBank/DDBJ databases">
        <title>Draft genome sequence of Cohnella kolymensis strain B-2846.</title>
        <authorList>
            <person name="Karlyshev A.V."/>
            <person name="Kudryashova E.B."/>
        </authorList>
    </citation>
    <scope>NUCLEOTIDE SEQUENCE [LARGE SCALE GENOMIC DNA]</scope>
    <source>
        <strain evidence="5 6">VKM B-2846</strain>
    </source>
</reference>
<evidence type="ECO:0000259" key="4">
    <source>
        <dbReference type="SMART" id="SM00849"/>
    </source>
</evidence>
<dbReference type="SMART" id="SM00849">
    <property type="entry name" value="Lactamase_B"/>
    <property type="match status" value="1"/>
</dbReference>
<dbReference type="InterPro" id="IPR050855">
    <property type="entry name" value="NDM-1-like"/>
</dbReference>
<comment type="caution">
    <text evidence="5">The sequence shown here is derived from an EMBL/GenBank/DDBJ whole genome shotgun (WGS) entry which is preliminary data.</text>
</comment>
<evidence type="ECO:0000256" key="3">
    <source>
        <dbReference type="ARBA" id="ARBA00048505"/>
    </source>
</evidence>
<sequence length="239" mass="26274">MQQIMNGIYMVEGLRLGNIYVIEAADGMTLVDTSVPGSLPRIEKDLRSAGRKLSDIKRILITHAHWDHHGGLAELKEVTGARVYAHHHCESAVLRGERKPDYPPYSQLGGFDRVIAAVWVRPRLKFNLSVPVDCELTEGDRLDEVLAGLTVVDIPGHSPGQCGFWHPEHRLFFGGDLLMRAPSGRFLLPIAAATPDMEEAKRSIRKVADMNVATLCQGHGKPCIGNADPLIRAFAGKLC</sequence>
<evidence type="ECO:0000256" key="1">
    <source>
        <dbReference type="ARBA" id="ARBA00034221"/>
    </source>
</evidence>
<keyword evidence="6" id="KW-1185">Reference proteome</keyword>
<dbReference type="PANTHER" id="PTHR42951:SF17">
    <property type="entry name" value="METALLO-BETA-LACTAMASE DOMAIN-CONTAINING PROTEIN"/>
    <property type="match status" value="1"/>
</dbReference>
<dbReference type="EMBL" id="JXAL01000001">
    <property type="protein sequence ID" value="KIL37457.1"/>
    <property type="molecule type" value="Genomic_DNA"/>
</dbReference>
<dbReference type="Proteomes" id="UP000054526">
    <property type="component" value="Unassembled WGS sequence"/>
</dbReference>